<keyword evidence="3" id="KW-1185">Reference proteome</keyword>
<dbReference type="EMBL" id="SPHZ02000006">
    <property type="protein sequence ID" value="KAF0914472.1"/>
    <property type="molecule type" value="Genomic_DNA"/>
</dbReference>
<proteinExistence type="predicted"/>
<feature type="compositionally biased region" description="Basic and acidic residues" evidence="1">
    <location>
        <begin position="1"/>
        <end position="12"/>
    </location>
</feature>
<dbReference type="AlphaFoldDB" id="A0A6G1DQH8"/>
<evidence type="ECO:0000313" key="3">
    <source>
        <dbReference type="Proteomes" id="UP000479710"/>
    </source>
</evidence>
<feature type="region of interest" description="Disordered" evidence="1">
    <location>
        <begin position="47"/>
        <end position="73"/>
    </location>
</feature>
<reference evidence="2 3" key="1">
    <citation type="submission" date="2019-11" db="EMBL/GenBank/DDBJ databases">
        <title>Whole genome sequence of Oryza granulata.</title>
        <authorList>
            <person name="Li W."/>
        </authorList>
    </citation>
    <scope>NUCLEOTIDE SEQUENCE [LARGE SCALE GENOMIC DNA]</scope>
    <source>
        <strain evidence="3">cv. Menghai</strain>
        <tissue evidence="2">Leaf</tissue>
    </source>
</reference>
<feature type="compositionally biased region" description="Basic and acidic residues" evidence="1">
    <location>
        <begin position="47"/>
        <end position="56"/>
    </location>
</feature>
<protein>
    <submittedName>
        <fullName evidence="2">Uncharacterized protein</fullName>
    </submittedName>
</protein>
<dbReference type="Proteomes" id="UP000479710">
    <property type="component" value="Unassembled WGS sequence"/>
</dbReference>
<name>A0A6G1DQH8_9ORYZ</name>
<accession>A0A6G1DQH8</accession>
<evidence type="ECO:0000256" key="1">
    <source>
        <dbReference type="SAM" id="MobiDB-lite"/>
    </source>
</evidence>
<evidence type="ECO:0000313" key="2">
    <source>
        <dbReference type="EMBL" id="KAF0914472.1"/>
    </source>
</evidence>
<gene>
    <name evidence="2" type="ORF">E2562_028954</name>
</gene>
<sequence>MKGMHLGRDGHHLATVAGRRRRPRWGMVERDGFSVEDLLDLEEFCEADKDGAEEHGQAPVIAAPEEKPKDDSY</sequence>
<comment type="caution">
    <text evidence="2">The sequence shown here is derived from an EMBL/GenBank/DDBJ whole genome shotgun (WGS) entry which is preliminary data.</text>
</comment>
<feature type="compositionally biased region" description="Basic and acidic residues" evidence="1">
    <location>
        <begin position="64"/>
        <end position="73"/>
    </location>
</feature>
<organism evidence="2 3">
    <name type="scientific">Oryza meyeriana var. granulata</name>
    <dbReference type="NCBI Taxonomy" id="110450"/>
    <lineage>
        <taxon>Eukaryota</taxon>
        <taxon>Viridiplantae</taxon>
        <taxon>Streptophyta</taxon>
        <taxon>Embryophyta</taxon>
        <taxon>Tracheophyta</taxon>
        <taxon>Spermatophyta</taxon>
        <taxon>Magnoliopsida</taxon>
        <taxon>Liliopsida</taxon>
        <taxon>Poales</taxon>
        <taxon>Poaceae</taxon>
        <taxon>BOP clade</taxon>
        <taxon>Oryzoideae</taxon>
        <taxon>Oryzeae</taxon>
        <taxon>Oryzinae</taxon>
        <taxon>Oryza</taxon>
        <taxon>Oryza meyeriana</taxon>
    </lineage>
</organism>
<feature type="region of interest" description="Disordered" evidence="1">
    <location>
        <begin position="1"/>
        <end position="21"/>
    </location>
</feature>